<dbReference type="Proteomes" id="UP000001744">
    <property type="component" value="Unassembled WGS sequence"/>
</dbReference>
<dbReference type="Pfam" id="PF06470">
    <property type="entry name" value="SMC_hinge"/>
    <property type="match status" value="1"/>
</dbReference>
<dbReference type="GO" id="GO:0000779">
    <property type="term" value="C:condensed chromosome, centromeric region"/>
    <property type="evidence" value="ECO:0007669"/>
    <property type="project" value="EnsemblFungi"/>
</dbReference>
<dbReference type="VEuPathDB" id="FungiDB:SJAG_05019"/>
<evidence type="ECO:0000313" key="12">
    <source>
        <dbReference type="EMBL" id="EEB09795.1"/>
    </source>
</evidence>
<evidence type="ECO:0000259" key="11">
    <source>
        <dbReference type="SMART" id="SM00968"/>
    </source>
</evidence>
<dbReference type="SUPFAM" id="SSF52540">
    <property type="entry name" value="P-loop containing nucleoside triphosphate hydrolases"/>
    <property type="match status" value="1"/>
</dbReference>
<dbReference type="eggNOG" id="KOG0964">
    <property type="taxonomic scope" value="Eukaryota"/>
</dbReference>
<dbReference type="GO" id="GO:0016887">
    <property type="term" value="F:ATP hydrolysis activity"/>
    <property type="evidence" value="ECO:0007669"/>
    <property type="project" value="InterPro"/>
</dbReference>
<dbReference type="InterPro" id="IPR010935">
    <property type="entry name" value="SMC_hinge"/>
</dbReference>
<evidence type="ECO:0000313" key="14">
    <source>
        <dbReference type="Proteomes" id="UP000001744"/>
    </source>
</evidence>
<dbReference type="InterPro" id="IPR041741">
    <property type="entry name" value="SMC3_ABC_euk"/>
</dbReference>
<keyword evidence="5 9" id="KW-0175">Coiled coil</keyword>
<dbReference type="GO" id="GO:0031619">
    <property type="term" value="P:homologous chromosome orientation in meiotic metaphase I"/>
    <property type="evidence" value="ECO:0007669"/>
    <property type="project" value="EnsemblFungi"/>
</dbReference>
<evidence type="ECO:0000256" key="2">
    <source>
        <dbReference type="ARBA" id="ARBA00005917"/>
    </source>
</evidence>
<evidence type="ECO:0000256" key="10">
    <source>
        <dbReference type="SAM" id="MobiDB-lite"/>
    </source>
</evidence>
<proteinExistence type="inferred from homology"/>
<gene>
    <name evidence="13" type="primary">psm3</name>
    <name evidence="12" type="ORF">SJAG_05019</name>
</gene>
<dbReference type="GO" id="GO:0005634">
    <property type="term" value="C:nucleus"/>
    <property type="evidence" value="ECO:0007669"/>
    <property type="project" value="UniProtKB-SubCell"/>
</dbReference>
<protein>
    <recommendedName>
        <fullName evidence="8">Structural maintenance of chromosomes protein</fullName>
    </recommendedName>
</protein>
<dbReference type="SMART" id="SM00968">
    <property type="entry name" value="SMC_hinge"/>
    <property type="match status" value="1"/>
</dbReference>
<dbReference type="HOGENOM" id="CLU_001042_5_0_1"/>
<evidence type="ECO:0000256" key="6">
    <source>
        <dbReference type="ARBA" id="ARBA00023242"/>
    </source>
</evidence>
<feature type="domain" description="SMC hinge" evidence="11">
    <location>
        <begin position="518"/>
        <end position="630"/>
    </location>
</feature>
<dbReference type="FunFam" id="3.40.50.300:FF:000424">
    <property type="entry name" value="Structural maintenance of chromosomes 3"/>
    <property type="match status" value="1"/>
</dbReference>
<sequence length="1202" mass="137220">MHIKKGFKSYKDYTAIEPLSPHHNVVVGRNGSGKSNFFAAIRFVLSDAYTHLSREERQALLHEGPGSTVLSAYVEITFDNEDNRFPTGKPDVILRRTIGMKKDEYSLDRKTVTKTEVINLLESAGFSRSNPYYIVPQGRVTSLTNAKDSERLALLKEVAGTQVYDQRRAESLKIMDETKLKAEKIDELLSYIEERLDELGEEKNELNEFYRKDNERRCLEYTIYSRENEEITNALETLEQDHTNAQQQTDANAKKFMDRERRLEELRAEVVELKHALSLHELEKGQLEEEYSSCVQSHAAMQSDRDQLSQALEGSSHEREDKQKALASLVKLIDEKEQQLSNILPVFEQLLSKETEVRAHLHSLESETRLLSDKRGRGTQFNSNEERDAWLNNQISILDADLKEQEASGDFVRKEIDDVDANIRNKKAREAELMDLLQTRQDVFSQISSNLSEEQENRDDLLDQRKEAWRNESKLKSLINTAQNDMLKAEQKLLSTMDRHMANGLRAVAEIAKRLKIEGYFGPLCELFTVDDRFKVAVEATAGNSLFHIVVDSDETASNILEVMYKENAGRVTFMPLNKLHPKPVNYPEASDALPLVKRLKFDAKFEPAFMQVFGKTVVCPSLDVASQYARSHHLNGVTLNGDRSDKRGALTGGYRDFRNSRLESLDSVNKCRTIHENYVQQLRQVEIDIARLDQEITACIDAIQKKEVAFQQHSVDFEPLRNEESTLAREIVELQALKDKKGQMLDAIQTECLKMKRQRDGFLEELKSPFQNVLSKEEQLSLATKLKELGEVKPLYEDLNKKRIELEEKKIAIETELHTNLYLRRKTLEESVNLITRSNESGEMKRKLSALQKLKTRIASLEEQNEALTQRIQGVKANLDDVQSKIQKLEDTQKETAQSIERDTKLTERTAAKKSLLLARQKECNDNIRTLGVLPDDAYEKYASSSSNAVVKKYHKVCADLKSFGHVNKKAFEQYTSFTKQRDSLTQRRDELKRSQESIQELTVVLDQRKDEAIERTFKQVAKNFSEIFEKLVPAGRGQLVMKRRINLEQKASQGDDDMDVDDSSVTGASLFSQPNSSVDNYTGVSISVSFNSKDDEQLNIQQLSGGQKSLCALTLIFAIQRCDPAPFNILDECDANLDAQYRTAIAAMVKELSQTSQFICTTFRPEMIKQADSFFGVLFNHKVSSVQPITREEAANFVEG</sequence>
<feature type="coiled-coil region" evidence="9">
    <location>
        <begin position="983"/>
        <end position="1013"/>
    </location>
</feature>
<evidence type="ECO:0000256" key="4">
    <source>
        <dbReference type="ARBA" id="ARBA00022776"/>
    </source>
</evidence>
<dbReference type="InterPro" id="IPR003395">
    <property type="entry name" value="RecF/RecN/SMC_N"/>
</dbReference>
<dbReference type="AlphaFoldDB" id="B6K8E1"/>
<dbReference type="OrthoDB" id="431497at2759"/>
<reference evidence="12 14" key="1">
    <citation type="journal article" date="2011" name="Science">
        <title>Comparative functional genomics of the fission yeasts.</title>
        <authorList>
            <person name="Rhind N."/>
            <person name="Chen Z."/>
            <person name="Yassour M."/>
            <person name="Thompson D.A."/>
            <person name="Haas B.J."/>
            <person name="Habib N."/>
            <person name="Wapinski I."/>
            <person name="Roy S."/>
            <person name="Lin M.F."/>
            <person name="Heiman D.I."/>
            <person name="Young S.K."/>
            <person name="Furuya K."/>
            <person name="Guo Y."/>
            <person name="Pidoux A."/>
            <person name="Chen H.M."/>
            <person name="Robbertse B."/>
            <person name="Goldberg J.M."/>
            <person name="Aoki K."/>
            <person name="Bayne E.H."/>
            <person name="Berlin A.M."/>
            <person name="Desjardins C.A."/>
            <person name="Dobbs E."/>
            <person name="Dukaj L."/>
            <person name="Fan L."/>
            <person name="FitzGerald M.G."/>
            <person name="French C."/>
            <person name="Gujja S."/>
            <person name="Hansen K."/>
            <person name="Keifenheim D."/>
            <person name="Levin J.Z."/>
            <person name="Mosher R.A."/>
            <person name="Mueller C.A."/>
            <person name="Pfiffner J."/>
            <person name="Priest M."/>
            <person name="Russ C."/>
            <person name="Smialowska A."/>
            <person name="Swoboda P."/>
            <person name="Sykes S.M."/>
            <person name="Vaughn M."/>
            <person name="Vengrova S."/>
            <person name="Yoder R."/>
            <person name="Zeng Q."/>
            <person name="Allshire R."/>
            <person name="Baulcombe D."/>
            <person name="Birren B.W."/>
            <person name="Brown W."/>
            <person name="Ekwall K."/>
            <person name="Kellis M."/>
            <person name="Leatherwood J."/>
            <person name="Levin H."/>
            <person name="Margalit H."/>
            <person name="Martienssen R."/>
            <person name="Nieduszynski C.A."/>
            <person name="Spatafora J.W."/>
            <person name="Friedman N."/>
            <person name="Dalgaard J.Z."/>
            <person name="Baumann P."/>
            <person name="Niki H."/>
            <person name="Regev A."/>
            <person name="Nusbaum C."/>
        </authorList>
    </citation>
    <scope>NUCLEOTIDE SEQUENCE [LARGE SCALE GENOMIC DNA]</scope>
    <source>
        <strain evidence="14">yFS275 / FY16936</strain>
    </source>
</reference>
<accession>B6K8E1</accession>
<keyword evidence="3" id="KW-0132">Cell division</keyword>
<dbReference type="GO" id="GO:0003690">
    <property type="term" value="F:double-stranded DNA binding"/>
    <property type="evidence" value="ECO:0000318"/>
    <property type="project" value="GO_Central"/>
</dbReference>
<keyword evidence="4" id="KW-0498">Mitosis</keyword>
<dbReference type="RefSeq" id="XP_002176088.1">
    <property type="nucleotide sequence ID" value="XM_002176052.1"/>
</dbReference>
<feature type="coiled-coil region" evidence="9">
    <location>
        <begin position="845"/>
        <end position="900"/>
    </location>
</feature>
<dbReference type="SUPFAM" id="SSF75553">
    <property type="entry name" value="Smc hinge domain"/>
    <property type="match status" value="1"/>
</dbReference>
<dbReference type="PANTHER" id="PTHR43977">
    <property type="entry name" value="STRUCTURAL MAINTENANCE OF CHROMOSOMES PROTEIN 3"/>
    <property type="match status" value="1"/>
</dbReference>
<dbReference type="STRING" id="402676.B6K8E1"/>
<keyword evidence="6 8" id="KW-0539">Nucleus</keyword>
<dbReference type="FunFam" id="3.40.50.300:FF:000370">
    <property type="entry name" value="Structural maintenance of chromosomes 3"/>
    <property type="match status" value="1"/>
</dbReference>
<dbReference type="Gene3D" id="1.20.1060.20">
    <property type="match status" value="1"/>
</dbReference>
<dbReference type="Gene3D" id="3.40.50.300">
    <property type="entry name" value="P-loop containing nucleotide triphosphate hydrolases"/>
    <property type="match status" value="2"/>
</dbReference>
<dbReference type="GO" id="GO:0005524">
    <property type="term" value="F:ATP binding"/>
    <property type="evidence" value="ECO:0007669"/>
    <property type="project" value="InterPro"/>
</dbReference>
<dbReference type="GO" id="GO:0061776">
    <property type="term" value="F:ATP-dependent topological DNA co-entrapment activity"/>
    <property type="evidence" value="ECO:0007669"/>
    <property type="project" value="EnsemblFungi"/>
</dbReference>
<comment type="subcellular location">
    <subcellularLocation>
        <location evidence="1 8">Nucleus</location>
    </subcellularLocation>
</comment>
<evidence type="ECO:0000256" key="1">
    <source>
        <dbReference type="ARBA" id="ARBA00004123"/>
    </source>
</evidence>
<evidence type="ECO:0000256" key="9">
    <source>
        <dbReference type="SAM" id="Coils"/>
    </source>
</evidence>
<dbReference type="EMBL" id="KE651167">
    <property type="protein sequence ID" value="EEB09795.1"/>
    <property type="molecule type" value="Genomic_DNA"/>
</dbReference>
<dbReference type="GO" id="GO:0007064">
    <property type="term" value="P:mitotic sister chromatid cohesion"/>
    <property type="evidence" value="ECO:0000318"/>
    <property type="project" value="GO_Central"/>
</dbReference>
<dbReference type="Gene3D" id="3.30.70.1620">
    <property type="match status" value="1"/>
</dbReference>
<dbReference type="GO" id="GO:0030892">
    <property type="term" value="C:mitotic cohesin complex"/>
    <property type="evidence" value="ECO:0000318"/>
    <property type="project" value="GO_Central"/>
</dbReference>
<evidence type="ECO:0000256" key="5">
    <source>
        <dbReference type="ARBA" id="ARBA00023054"/>
    </source>
</evidence>
<keyword evidence="14" id="KW-1185">Reference proteome</keyword>
<dbReference type="PIRSF" id="PIRSF005719">
    <property type="entry name" value="SMC"/>
    <property type="match status" value="1"/>
</dbReference>
<evidence type="ECO:0000256" key="7">
    <source>
        <dbReference type="ARBA" id="ARBA00023306"/>
    </source>
</evidence>
<dbReference type="Pfam" id="PF02463">
    <property type="entry name" value="SMC_N"/>
    <property type="match status" value="1"/>
</dbReference>
<organism evidence="12 14">
    <name type="scientific">Schizosaccharomyces japonicus (strain yFS275 / FY16936)</name>
    <name type="common">Fission yeast</name>
    <dbReference type="NCBI Taxonomy" id="402676"/>
    <lineage>
        <taxon>Eukaryota</taxon>
        <taxon>Fungi</taxon>
        <taxon>Dikarya</taxon>
        <taxon>Ascomycota</taxon>
        <taxon>Taphrinomycotina</taxon>
        <taxon>Schizosaccharomycetes</taxon>
        <taxon>Schizosaccharomycetales</taxon>
        <taxon>Schizosaccharomycetaceae</taxon>
        <taxon>Schizosaccharomyces</taxon>
    </lineage>
</organism>
<feature type="coiled-coil region" evidence="9">
    <location>
        <begin position="182"/>
        <end position="290"/>
    </location>
</feature>
<dbReference type="InterPro" id="IPR036277">
    <property type="entry name" value="SMC_hinge_sf"/>
</dbReference>
<name>B6K8E1_SCHJY</name>
<dbReference type="InterPro" id="IPR027417">
    <property type="entry name" value="P-loop_NTPase"/>
</dbReference>
<comment type="similarity">
    <text evidence="2">Belongs to the SMC family. SMC3 subfamily.</text>
</comment>
<dbReference type="JaponicusDB" id="SJAG_05019">
    <property type="gene designation" value="psm3"/>
</dbReference>
<evidence type="ECO:0000313" key="13">
    <source>
        <dbReference type="JaponicusDB" id="SJAG_05019"/>
    </source>
</evidence>
<dbReference type="GeneID" id="7047500"/>
<dbReference type="OMA" id="GQKTVCA"/>
<dbReference type="InterPro" id="IPR024704">
    <property type="entry name" value="SMC"/>
</dbReference>
<keyword evidence="7" id="KW-0131">Cell cycle</keyword>
<dbReference type="GO" id="GO:0051301">
    <property type="term" value="P:cell division"/>
    <property type="evidence" value="ECO:0007669"/>
    <property type="project" value="UniProtKB-KW"/>
</dbReference>
<evidence type="ECO:0000256" key="3">
    <source>
        <dbReference type="ARBA" id="ARBA00022618"/>
    </source>
</evidence>
<dbReference type="GO" id="GO:0140588">
    <property type="term" value="P:chromatin looping"/>
    <property type="evidence" value="ECO:0007669"/>
    <property type="project" value="EnsemblFungi"/>
</dbReference>
<evidence type="ECO:0000256" key="8">
    <source>
        <dbReference type="PIRNR" id="PIRNR005719"/>
    </source>
</evidence>
<feature type="region of interest" description="Disordered" evidence="10">
    <location>
        <begin position="297"/>
        <end position="320"/>
    </location>
</feature>
<dbReference type="CDD" id="cd03272">
    <property type="entry name" value="ABC_SMC3_euk"/>
    <property type="match status" value="1"/>
</dbReference>